<keyword evidence="3" id="KW-0996">Nickel insertion</keyword>
<dbReference type="PANTHER" id="PTHR33643:SF1">
    <property type="entry name" value="UREASE ACCESSORY PROTEIN D"/>
    <property type="match status" value="1"/>
</dbReference>
<dbReference type="InterPro" id="IPR002669">
    <property type="entry name" value="UreD"/>
</dbReference>
<evidence type="ECO:0000256" key="1">
    <source>
        <dbReference type="ARBA" id="ARBA00007177"/>
    </source>
</evidence>
<accession>A0A557SVE0</accession>
<dbReference type="GO" id="GO:0005737">
    <property type="term" value="C:cytoplasm"/>
    <property type="evidence" value="ECO:0007669"/>
    <property type="project" value="UniProtKB-SubCell"/>
</dbReference>
<comment type="function">
    <text evidence="3">Required for maturation of urease via the functional incorporation of the urease nickel metallocenter.</text>
</comment>
<dbReference type="GO" id="GO:0016151">
    <property type="term" value="F:nickel cation binding"/>
    <property type="evidence" value="ECO:0007669"/>
    <property type="project" value="UniProtKB-UniRule"/>
</dbReference>
<comment type="subunit">
    <text evidence="3">UreD, UreF and UreG form a complex that acts as a GTP-hydrolysis-dependent molecular chaperone, activating the urease apoprotein by helping to assemble the nickel containing metallocenter of UreC. The UreE protein probably delivers the nickel.</text>
</comment>
<dbReference type="OrthoDB" id="10701at2157"/>
<sequence>MSSYNLSYCTPENIPDEILDYDNPLEQLAVGQSGKLGVLQLGLEHDPDSHKTSIKHQYYKVPLCIKRALYLEETFPEMAYVYIISPSGGILQGDRYRIDITLTNSAKSHVTTQSATRIYRMNKNFGSQIINLNVDKDCYLEYIPDQIIPFRDSRFYQVSNIKVHDEATCIYSEILTPGRVASNESFEYDICYMKVKSVNQEDKLRLIDVAKIEPKVENIRSFGILNNYEILGNVYILTPKEKVNTIQNEILEILSGTKKAIGGCTKLPGENGLLIRLLGSFVYDIRDIIYSIVRIVRRNVLNVSFSGIRKA</sequence>
<comment type="subcellular location">
    <subcellularLocation>
        <location evidence="3">Cytoplasm</location>
    </subcellularLocation>
</comment>
<name>A0A557SVE0_9ARCH</name>
<dbReference type="PANTHER" id="PTHR33643">
    <property type="entry name" value="UREASE ACCESSORY PROTEIN D"/>
    <property type="match status" value="1"/>
</dbReference>
<dbReference type="RefSeq" id="WP_144731204.1">
    <property type="nucleotide sequence ID" value="NZ_ML675583.1"/>
</dbReference>
<dbReference type="AlphaFoldDB" id="A0A557SVE0"/>
<evidence type="ECO:0000256" key="3">
    <source>
        <dbReference type="HAMAP-Rule" id="MF_01384"/>
    </source>
</evidence>
<reference evidence="4 5" key="1">
    <citation type="journal article" date="2019" name="Front. Microbiol.">
        <title>Ammonia Oxidation by the Arctic Terrestrial Thaumarchaeote Candidatus Nitrosocosmicus arcticus Is Stimulated by Increasing Temperatures.</title>
        <authorList>
            <person name="Alves R.J.E."/>
            <person name="Kerou M."/>
            <person name="Zappe A."/>
            <person name="Bittner R."/>
            <person name="Abby S.S."/>
            <person name="Schmidt H.A."/>
            <person name="Pfeifer K."/>
            <person name="Schleper C."/>
        </authorList>
    </citation>
    <scope>NUCLEOTIDE SEQUENCE [LARGE SCALE GENOMIC DNA]</scope>
    <source>
        <strain evidence="4 5">Kfb</strain>
    </source>
</reference>
<keyword evidence="2 3" id="KW-0143">Chaperone</keyword>
<dbReference type="Pfam" id="PF01774">
    <property type="entry name" value="UreD"/>
    <property type="match status" value="1"/>
</dbReference>
<organism evidence="4 5">
    <name type="scientific">Candidatus Nitrosocosmicus arcticus</name>
    <dbReference type="NCBI Taxonomy" id="2035267"/>
    <lineage>
        <taxon>Archaea</taxon>
        <taxon>Nitrososphaerota</taxon>
        <taxon>Nitrososphaeria</taxon>
        <taxon>Nitrososphaerales</taxon>
        <taxon>Nitrososphaeraceae</taxon>
        <taxon>Candidatus Nitrosocosmicus</taxon>
    </lineage>
</organism>
<dbReference type="EMBL" id="VOAH01000007">
    <property type="protein sequence ID" value="TVP40577.1"/>
    <property type="molecule type" value="Genomic_DNA"/>
</dbReference>
<dbReference type="HAMAP" id="MF_01384">
    <property type="entry name" value="UreD"/>
    <property type="match status" value="1"/>
</dbReference>
<dbReference type="Proteomes" id="UP000315289">
    <property type="component" value="Unassembled WGS sequence"/>
</dbReference>
<evidence type="ECO:0000313" key="5">
    <source>
        <dbReference type="Proteomes" id="UP000315289"/>
    </source>
</evidence>
<gene>
    <name evidence="3 4" type="primary">ureD</name>
    <name evidence="4" type="ORF">NARC_70159</name>
</gene>
<evidence type="ECO:0000313" key="4">
    <source>
        <dbReference type="EMBL" id="TVP40577.1"/>
    </source>
</evidence>
<proteinExistence type="inferred from homology"/>
<protein>
    <recommendedName>
        <fullName evidence="3">Urease accessory protein UreD</fullName>
    </recommendedName>
</protein>
<evidence type="ECO:0000256" key="2">
    <source>
        <dbReference type="ARBA" id="ARBA00023186"/>
    </source>
</evidence>
<comment type="similarity">
    <text evidence="1 3">Belongs to the UreD family.</text>
</comment>
<keyword evidence="3" id="KW-0963">Cytoplasm</keyword>
<comment type="caution">
    <text evidence="4">The sequence shown here is derived from an EMBL/GenBank/DDBJ whole genome shotgun (WGS) entry which is preliminary data.</text>
</comment>
<keyword evidence="5" id="KW-1185">Reference proteome</keyword>